<organism evidence="7 8">
    <name type="scientific">Roseiarcus fermentans</name>
    <dbReference type="NCBI Taxonomy" id="1473586"/>
    <lineage>
        <taxon>Bacteria</taxon>
        <taxon>Pseudomonadati</taxon>
        <taxon>Pseudomonadota</taxon>
        <taxon>Alphaproteobacteria</taxon>
        <taxon>Hyphomicrobiales</taxon>
        <taxon>Roseiarcaceae</taxon>
        <taxon>Roseiarcus</taxon>
    </lineage>
</organism>
<evidence type="ECO:0000256" key="2">
    <source>
        <dbReference type="ARBA" id="ARBA00022573"/>
    </source>
</evidence>
<dbReference type="RefSeq" id="WP_113889662.1">
    <property type="nucleotide sequence ID" value="NZ_QNRK01000012.1"/>
</dbReference>
<dbReference type="InterPro" id="IPR029063">
    <property type="entry name" value="SAM-dependent_MTases_sf"/>
</dbReference>
<dbReference type="Proteomes" id="UP000253529">
    <property type="component" value="Unassembled WGS sequence"/>
</dbReference>
<evidence type="ECO:0000256" key="1">
    <source>
        <dbReference type="ARBA" id="ARBA00004953"/>
    </source>
</evidence>
<dbReference type="UniPathway" id="UPA00148"/>
<accession>A0A366FGT3</accession>
<dbReference type="PANTHER" id="PTHR43182">
    <property type="entry name" value="COBALT-PRECORRIN-6B C(15)-METHYLTRANSFERASE (DECARBOXYLATING)"/>
    <property type="match status" value="1"/>
</dbReference>
<keyword evidence="8" id="KW-1185">Reference proteome</keyword>
<evidence type="ECO:0000256" key="3">
    <source>
        <dbReference type="ARBA" id="ARBA00022603"/>
    </source>
</evidence>
<feature type="domain" description="Tetrapyrrole methylase" evidence="6">
    <location>
        <begin position="7"/>
        <end position="186"/>
    </location>
</feature>
<keyword evidence="2" id="KW-0169">Cobalamin biosynthesis</keyword>
<evidence type="ECO:0000313" key="8">
    <source>
        <dbReference type="Proteomes" id="UP000253529"/>
    </source>
</evidence>
<name>A0A366FGT3_9HYPH</name>
<proteinExistence type="predicted"/>
<dbReference type="SUPFAM" id="SSF53790">
    <property type="entry name" value="Tetrapyrrole methylase"/>
    <property type="match status" value="1"/>
</dbReference>
<reference evidence="7 8" key="1">
    <citation type="submission" date="2018-06" db="EMBL/GenBank/DDBJ databases">
        <title>Genomic Encyclopedia of Type Strains, Phase IV (KMG-IV): sequencing the most valuable type-strain genomes for metagenomic binning, comparative biology and taxonomic classification.</title>
        <authorList>
            <person name="Goeker M."/>
        </authorList>
    </citation>
    <scope>NUCLEOTIDE SEQUENCE [LARGE SCALE GENOMIC DNA]</scope>
    <source>
        <strain evidence="7 8">DSM 24875</strain>
    </source>
</reference>
<comment type="caution">
    <text evidence="7">The sequence shown here is derived from an EMBL/GenBank/DDBJ whole genome shotgun (WGS) entry which is preliminary data.</text>
</comment>
<protein>
    <submittedName>
        <fullName evidence="7">Precorrin-6Y C5,15-methyltransferase (Decarboxylating)</fullName>
    </submittedName>
</protein>
<gene>
    <name evidence="7" type="ORF">DFR50_112145</name>
</gene>
<dbReference type="InterPro" id="IPR000878">
    <property type="entry name" value="4pyrrol_Mease"/>
</dbReference>
<dbReference type="InterPro" id="IPR014008">
    <property type="entry name" value="Cbl_synth_MTase_CbiT"/>
</dbReference>
<dbReference type="InterPro" id="IPR006365">
    <property type="entry name" value="Cbl_synth_CobL"/>
</dbReference>
<comment type="pathway">
    <text evidence="1">Cofactor biosynthesis; adenosylcobalamin biosynthesis.</text>
</comment>
<evidence type="ECO:0000259" key="6">
    <source>
        <dbReference type="Pfam" id="PF00590"/>
    </source>
</evidence>
<dbReference type="GO" id="GO:0008276">
    <property type="term" value="F:protein methyltransferase activity"/>
    <property type="evidence" value="ECO:0007669"/>
    <property type="project" value="InterPro"/>
</dbReference>
<evidence type="ECO:0000313" key="7">
    <source>
        <dbReference type="EMBL" id="RBP13170.1"/>
    </source>
</evidence>
<keyword evidence="4 7" id="KW-0808">Transferase</keyword>
<dbReference type="PIRSF" id="PIRSF036428">
    <property type="entry name" value="CobL"/>
    <property type="match status" value="1"/>
</dbReference>
<dbReference type="Pfam" id="PF00590">
    <property type="entry name" value="TP_methylase"/>
    <property type="match status" value="1"/>
</dbReference>
<dbReference type="CDD" id="cd11644">
    <property type="entry name" value="Precorrin-6Y-MT"/>
    <property type="match status" value="1"/>
</dbReference>
<dbReference type="SUPFAM" id="SSF53335">
    <property type="entry name" value="S-adenosyl-L-methionine-dependent methyltransferases"/>
    <property type="match status" value="1"/>
</dbReference>
<dbReference type="NCBIfam" id="TIGR02467">
    <property type="entry name" value="CbiE"/>
    <property type="match status" value="1"/>
</dbReference>
<keyword evidence="3 7" id="KW-0489">Methyltransferase</keyword>
<dbReference type="NCBIfam" id="TIGR02469">
    <property type="entry name" value="CbiT"/>
    <property type="match status" value="1"/>
</dbReference>
<dbReference type="InterPro" id="IPR012818">
    <property type="entry name" value="CbiE"/>
</dbReference>
<dbReference type="InterPro" id="IPR035996">
    <property type="entry name" value="4pyrrol_Methylase_sf"/>
</dbReference>
<evidence type="ECO:0000256" key="5">
    <source>
        <dbReference type="ARBA" id="ARBA00022691"/>
    </source>
</evidence>
<sequence length="403" mass="42870">MSASAWLTIIGIAEDGLDGLSFDARERLSQAALVVGGARHLGLIGDTPAERMTWPSPLQDAFPAIHARRGEPVCVLASGDPFFFGVGSLIAEIVPPGEIVCLPQPSAFSLAASRLGWALQDCALISLHGRALERVVPHLHPGARALALSWDGDTPRNLAALLWERGLGRSRLTVCEAMGGRRERLRAAFAEGFDLIGVDPLNTVAIEVAAGPGLRIPSRAAGLPDDWFEHDGQITKREMRAVTLAQLAPRPRQRLWDIGAGSGSISIEWLLADPAMRAVAVERDPARCGRIRRNAAALGVPHLDVVQGAAPEALAGLEPPDAIFIGGGVSEPGLIDLCWTALPPRGRLVVNAVTLEAQAEIAAAQRRLGGDLLMTQFAHGETLGRFRGFRPSMPSVQWSAIKP</sequence>
<dbReference type="InterPro" id="IPR050714">
    <property type="entry name" value="Cobalamin_biosynth_MTase"/>
</dbReference>
<dbReference type="CDD" id="cd02440">
    <property type="entry name" value="AdoMet_MTases"/>
    <property type="match status" value="1"/>
</dbReference>
<dbReference type="OrthoDB" id="9787825at2"/>
<dbReference type="PANTHER" id="PTHR43182:SF1">
    <property type="entry name" value="COBALT-PRECORRIN-7 C(5)-METHYLTRANSFERASE"/>
    <property type="match status" value="1"/>
</dbReference>
<keyword evidence="5" id="KW-0949">S-adenosyl-L-methionine</keyword>
<dbReference type="EMBL" id="QNRK01000012">
    <property type="protein sequence ID" value="RBP13170.1"/>
    <property type="molecule type" value="Genomic_DNA"/>
</dbReference>
<dbReference type="AlphaFoldDB" id="A0A366FGT3"/>
<dbReference type="GO" id="GO:0032259">
    <property type="term" value="P:methylation"/>
    <property type="evidence" value="ECO:0007669"/>
    <property type="project" value="UniProtKB-KW"/>
</dbReference>
<dbReference type="Gene3D" id="3.40.1010.10">
    <property type="entry name" value="Cobalt-precorrin-4 Transmethylase, Domain 1"/>
    <property type="match status" value="1"/>
</dbReference>
<dbReference type="InterPro" id="IPR014777">
    <property type="entry name" value="4pyrrole_Mease_sub1"/>
</dbReference>
<dbReference type="GO" id="GO:0009236">
    <property type="term" value="P:cobalamin biosynthetic process"/>
    <property type="evidence" value="ECO:0007669"/>
    <property type="project" value="UniProtKB-UniPathway"/>
</dbReference>
<dbReference type="Gene3D" id="3.40.50.150">
    <property type="entry name" value="Vaccinia Virus protein VP39"/>
    <property type="match status" value="1"/>
</dbReference>
<evidence type="ECO:0000256" key="4">
    <source>
        <dbReference type="ARBA" id="ARBA00022679"/>
    </source>
</evidence>